<dbReference type="InterPro" id="IPR008271">
    <property type="entry name" value="Ser/Thr_kinase_AS"/>
</dbReference>
<dbReference type="PROSITE" id="PS50011">
    <property type="entry name" value="PROTEIN_KINASE_DOM"/>
    <property type="match status" value="1"/>
</dbReference>
<dbReference type="Proteomes" id="UP000325081">
    <property type="component" value="Unassembled WGS sequence"/>
</dbReference>
<feature type="region of interest" description="Disordered" evidence="6">
    <location>
        <begin position="237"/>
        <end position="256"/>
    </location>
</feature>
<keyword evidence="9" id="KW-1185">Reference proteome</keyword>
<dbReference type="PROSITE" id="PS00108">
    <property type="entry name" value="PROTEIN_KINASE_ST"/>
    <property type="match status" value="1"/>
</dbReference>
<reference evidence="9" key="1">
    <citation type="journal article" date="2019" name="Curr. Biol.">
        <title>Genome Sequence of Striga asiatica Provides Insight into the Evolution of Plant Parasitism.</title>
        <authorList>
            <person name="Yoshida S."/>
            <person name="Kim S."/>
            <person name="Wafula E.K."/>
            <person name="Tanskanen J."/>
            <person name="Kim Y.M."/>
            <person name="Honaas L."/>
            <person name="Yang Z."/>
            <person name="Spallek T."/>
            <person name="Conn C.E."/>
            <person name="Ichihashi Y."/>
            <person name="Cheong K."/>
            <person name="Cui S."/>
            <person name="Der J.P."/>
            <person name="Gundlach H."/>
            <person name="Jiao Y."/>
            <person name="Hori C."/>
            <person name="Ishida J.K."/>
            <person name="Kasahara H."/>
            <person name="Kiba T."/>
            <person name="Kim M.S."/>
            <person name="Koo N."/>
            <person name="Laohavisit A."/>
            <person name="Lee Y.H."/>
            <person name="Lumba S."/>
            <person name="McCourt P."/>
            <person name="Mortimer J.C."/>
            <person name="Mutuku J.M."/>
            <person name="Nomura T."/>
            <person name="Sasaki-Sekimoto Y."/>
            <person name="Seto Y."/>
            <person name="Wang Y."/>
            <person name="Wakatake T."/>
            <person name="Sakakibara H."/>
            <person name="Demura T."/>
            <person name="Yamaguchi S."/>
            <person name="Yoneyama K."/>
            <person name="Manabe R.I."/>
            <person name="Nelson D.C."/>
            <person name="Schulman A.H."/>
            <person name="Timko M.P."/>
            <person name="dePamphilis C.W."/>
            <person name="Choi D."/>
            <person name="Shirasu K."/>
        </authorList>
    </citation>
    <scope>NUCLEOTIDE SEQUENCE [LARGE SCALE GENOMIC DNA]</scope>
    <source>
        <strain evidence="9">cv. UVA1</strain>
    </source>
</reference>
<keyword evidence="8" id="KW-0808">Transferase</keyword>
<evidence type="ECO:0000256" key="6">
    <source>
        <dbReference type="SAM" id="MobiDB-lite"/>
    </source>
</evidence>
<keyword evidence="3" id="KW-0547">Nucleotide-binding</keyword>
<comment type="caution">
    <text evidence="8">The sequence shown here is derived from an EMBL/GenBank/DDBJ whole genome shotgun (WGS) entry which is preliminary data.</text>
</comment>
<comment type="catalytic activity">
    <reaction evidence="1">
        <text>S-ubiquitinyl-[E2 ubiquitin-conjugating enzyme]-L-cysteine + [acceptor protein]-L-lysine = [E2 ubiquitin-conjugating enzyme]-L-cysteine + N(6)-ubiquitinyl-[acceptor protein]-L-lysine.</text>
        <dbReference type="EC" id="2.3.2.27"/>
    </reaction>
</comment>
<dbReference type="CDD" id="cd14066">
    <property type="entry name" value="STKc_IRAK"/>
    <property type="match status" value="1"/>
</dbReference>
<dbReference type="Pfam" id="PF00582">
    <property type="entry name" value="Usp"/>
    <property type="match status" value="1"/>
</dbReference>
<accession>A0A5A7R6Z1</accession>
<dbReference type="InterPro" id="IPR051348">
    <property type="entry name" value="U-box_ubiquitin_ligases"/>
</dbReference>
<evidence type="ECO:0000313" key="9">
    <source>
        <dbReference type="Proteomes" id="UP000325081"/>
    </source>
</evidence>
<evidence type="ECO:0000256" key="3">
    <source>
        <dbReference type="ARBA" id="ARBA00022741"/>
    </source>
</evidence>
<evidence type="ECO:0000256" key="2">
    <source>
        <dbReference type="ARBA" id="ARBA00012483"/>
    </source>
</evidence>
<dbReference type="PANTHER" id="PTHR45647:SF51">
    <property type="entry name" value="PROTEIN KINASE SUPERFAMILY PROTEIN"/>
    <property type="match status" value="1"/>
</dbReference>
<evidence type="ECO:0000256" key="4">
    <source>
        <dbReference type="ARBA" id="ARBA00022786"/>
    </source>
</evidence>
<feature type="compositionally biased region" description="Low complexity" evidence="6">
    <location>
        <begin position="343"/>
        <end position="352"/>
    </location>
</feature>
<dbReference type="FunFam" id="3.30.200.20:FF:000162">
    <property type="entry name" value="Adenine nucleotide alpha hydrolase-like domain kinase"/>
    <property type="match status" value="1"/>
</dbReference>
<keyword evidence="8" id="KW-0418">Kinase</keyword>
<organism evidence="8 9">
    <name type="scientific">Striga asiatica</name>
    <name type="common">Asiatic witchweed</name>
    <name type="synonym">Buchnera asiatica</name>
    <dbReference type="NCBI Taxonomy" id="4170"/>
    <lineage>
        <taxon>Eukaryota</taxon>
        <taxon>Viridiplantae</taxon>
        <taxon>Streptophyta</taxon>
        <taxon>Embryophyta</taxon>
        <taxon>Tracheophyta</taxon>
        <taxon>Spermatophyta</taxon>
        <taxon>Magnoliopsida</taxon>
        <taxon>eudicotyledons</taxon>
        <taxon>Gunneridae</taxon>
        <taxon>Pentapetalae</taxon>
        <taxon>asterids</taxon>
        <taxon>lamiids</taxon>
        <taxon>Lamiales</taxon>
        <taxon>Orobanchaceae</taxon>
        <taxon>Buchnereae</taxon>
        <taxon>Striga</taxon>
    </lineage>
</organism>
<dbReference type="Gene3D" id="3.40.50.620">
    <property type="entry name" value="HUPs"/>
    <property type="match status" value="1"/>
</dbReference>
<dbReference type="PANTHER" id="PTHR45647">
    <property type="entry name" value="OS02G0152300 PROTEIN"/>
    <property type="match status" value="1"/>
</dbReference>
<dbReference type="SUPFAM" id="SSF56112">
    <property type="entry name" value="Protein kinase-like (PK-like)"/>
    <property type="match status" value="1"/>
</dbReference>
<feature type="region of interest" description="Disordered" evidence="6">
    <location>
        <begin position="337"/>
        <end position="357"/>
    </location>
</feature>
<dbReference type="InterPro" id="IPR014729">
    <property type="entry name" value="Rossmann-like_a/b/a_fold"/>
</dbReference>
<gene>
    <name evidence="8" type="ORF">STAS_31064</name>
</gene>
<dbReference type="SMART" id="SM00220">
    <property type="entry name" value="S_TKc"/>
    <property type="match status" value="1"/>
</dbReference>
<evidence type="ECO:0000256" key="1">
    <source>
        <dbReference type="ARBA" id="ARBA00000900"/>
    </source>
</evidence>
<evidence type="ECO:0000259" key="7">
    <source>
        <dbReference type="PROSITE" id="PS50011"/>
    </source>
</evidence>
<dbReference type="Gene3D" id="3.30.200.20">
    <property type="entry name" value="Phosphorylase Kinase, domain 1"/>
    <property type="match status" value="1"/>
</dbReference>
<feature type="compositionally biased region" description="Low complexity" evidence="6">
    <location>
        <begin position="187"/>
        <end position="203"/>
    </location>
</feature>
<feature type="region of interest" description="Disordered" evidence="6">
    <location>
        <begin position="187"/>
        <end position="232"/>
    </location>
</feature>
<sequence length="807" mass="89932">MHAWRSRPFSFQSQPFVVVARPPSATISSDPCNLLNPPQESRIIIPTAVAIDKDKNSQFAVKWAIDKLRLKDKQIILVHVRTHYTAPKEGREPTQAETQQLFLPYRSFCARKGIRAKEVILQDHDVARGLAEYISISSITTIVLGSSSRGAVVRAFKNADVPSSVGKYAPDSCTVFVVSKGKVVKLKSGSQPETPSSTTSSMPRNAFSPADNNSSQSSYNPENQPRRTPDEVKNTIPLYTSYGSKSPAPYDSENSSYGEYTSCLSNYSSFINSGPSETEFSRMTNRQADNKISNVLQPMSKMSLEVRTRGTRGYSMSESSDVSDIMSFPSDVSFEVMDPQPVSDSSGSSTSSQTAEIEDELRRLKQELQQITMKYNLANLEAATARDKVRGLVELDEESKLDEARQAHEAALAIVEREKLMCKAAVEVAHKAQRIAELESEKRKHVELKYKQESEEKKKAIEALARSEIRYRRYTMDEIEVATDYFLAANKIGEGGYGPVFKAILDHTPVAIKVLRPDISQGEQQFQKEVEVLSRMRHPNMVVLLGACPDYGSLVYEYMENGSLEDRLYRKNGTPPLPWPARFRIAAEIATALNFLHKTRPEPLVHRDLKPANILLDRNFVSKISDVGLCRLVPAPVADSITQCHMTAAAGTFCYIDPEYQQTGMLGTKSDVYSFGVMLLQILTARPAMGLSHHVETAIESGQFADVLDRTVGDWPVEEALSLAKLALKCCELRRRDRPDLDSVILTELERLRDVGLEVSRGVSFFYAHSKSDGSSKDSSSSSQANQERFYYVNSSSSQVKQEVFPL</sequence>
<dbReference type="EC" id="2.3.2.27" evidence="2"/>
<dbReference type="InterPro" id="IPR000719">
    <property type="entry name" value="Prot_kinase_dom"/>
</dbReference>
<feature type="compositionally biased region" description="Polar residues" evidence="6">
    <location>
        <begin position="210"/>
        <end position="223"/>
    </location>
</feature>
<dbReference type="CDD" id="cd01989">
    <property type="entry name" value="USP_STK_Ubox_N"/>
    <property type="match status" value="1"/>
</dbReference>
<dbReference type="GO" id="GO:0005524">
    <property type="term" value="F:ATP binding"/>
    <property type="evidence" value="ECO:0007669"/>
    <property type="project" value="UniProtKB-KW"/>
</dbReference>
<dbReference type="GO" id="GO:0061630">
    <property type="term" value="F:ubiquitin protein ligase activity"/>
    <property type="evidence" value="ECO:0007669"/>
    <property type="project" value="UniProtKB-EC"/>
</dbReference>
<dbReference type="InterPro" id="IPR001245">
    <property type="entry name" value="Ser-Thr/Tyr_kinase_cat_dom"/>
</dbReference>
<evidence type="ECO:0000256" key="5">
    <source>
        <dbReference type="ARBA" id="ARBA00022840"/>
    </source>
</evidence>
<protein>
    <recommendedName>
        <fullName evidence="2">RING-type E3 ubiquitin transferase</fullName>
        <ecNumber evidence="2">2.3.2.27</ecNumber>
    </recommendedName>
</protein>
<proteinExistence type="predicted"/>
<name>A0A5A7R6Z1_STRAF</name>
<dbReference type="AlphaFoldDB" id="A0A5A7R6Z1"/>
<dbReference type="OrthoDB" id="4062651at2759"/>
<dbReference type="InterPro" id="IPR011009">
    <property type="entry name" value="Kinase-like_dom_sf"/>
</dbReference>
<evidence type="ECO:0000313" key="8">
    <source>
        <dbReference type="EMBL" id="GER53543.1"/>
    </source>
</evidence>
<keyword evidence="4" id="KW-0833">Ubl conjugation pathway</keyword>
<keyword evidence="5" id="KW-0067">ATP-binding</keyword>
<dbReference type="SUPFAM" id="SSF52402">
    <property type="entry name" value="Adenine nucleotide alpha hydrolases-like"/>
    <property type="match status" value="1"/>
</dbReference>
<dbReference type="Pfam" id="PF07714">
    <property type="entry name" value="PK_Tyr_Ser-Thr"/>
    <property type="match status" value="1"/>
</dbReference>
<dbReference type="Gene3D" id="1.10.510.10">
    <property type="entry name" value="Transferase(Phosphotransferase) domain 1"/>
    <property type="match status" value="1"/>
</dbReference>
<dbReference type="EMBL" id="BKCP01010626">
    <property type="protein sequence ID" value="GER53543.1"/>
    <property type="molecule type" value="Genomic_DNA"/>
</dbReference>
<dbReference type="InterPro" id="IPR006016">
    <property type="entry name" value="UspA"/>
</dbReference>
<dbReference type="GO" id="GO:0004672">
    <property type="term" value="F:protein kinase activity"/>
    <property type="evidence" value="ECO:0007669"/>
    <property type="project" value="InterPro"/>
</dbReference>
<feature type="domain" description="Protein kinase" evidence="7">
    <location>
        <begin position="486"/>
        <end position="752"/>
    </location>
</feature>